<keyword evidence="5 7" id="KW-0067">ATP-binding</keyword>
<evidence type="ECO:0000256" key="6">
    <source>
        <dbReference type="PIRSR" id="PIRSR630616-1"/>
    </source>
</evidence>
<evidence type="ECO:0000256" key="2">
    <source>
        <dbReference type="ARBA" id="ARBA00022679"/>
    </source>
</evidence>
<feature type="compositionally biased region" description="Polar residues" evidence="9">
    <location>
        <begin position="399"/>
        <end position="408"/>
    </location>
</feature>
<dbReference type="Pfam" id="PF00069">
    <property type="entry name" value="Pkinase"/>
    <property type="match status" value="1"/>
</dbReference>
<evidence type="ECO:0000256" key="5">
    <source>
        <dbReference type="ARBA" id="ARBA00022840"/>
    </source>
</evidence>
<dbReference type="GO" id="GO:0005524">
    <property type="term" value="F:ATP binding"/>
    <property type="evidence" value="ECO:0007669"/>
    <property type="project" value="UniProtKB-KW"/>
</dbReference>
<dbReference type="InterPro" id="IPR000719">
    <property type="entry name" value="Prot_kinase_dom"/>
</dbReference>
<organism evidence="11 12">
    <name type="scientific">Pseudocercospora fuligena</name>
    <dbReference type="NCBI Taxonomy" id="685502"/>
    <lineage>
        <taxon>Eukaryota</taxon>
        <taxon>Fungi</taxon>
        <taxon>Dikarya</taxon>
        <taxon>Ascomycota</taxon>
        <taxon>Pezizomycotina</taxon>
        <taxon>Dothideomycetes</taxon>
        <taxon>Dothideomycetidae</taxon>
        <taxon>Mycosphaerellales</taxon>
        <taxon>Mycosphaerellaceae</taxon>
        <taxon>Pseudocercospora</taxon>
    </lineage>
</organism>
<comment type="caution">
    <text evidence="11">The sequence shown here is derived from an EMBL/GenBank/DDBJ whole genome shotgun (WGS) entry which is preliminary data.</text>
</comment>
<evidence type="ECO:0000256" key="3">
    <source>
        <dbReference type="ARBA" id="ARBA00022741"/>
    </source>
</evidence>
<feature type="region of interest" description="Disordered" evidence="9">
    <location>
        <begin position="399"/>
        <end position="421"/>
    </location>
</feature>
<protein>
    <submittedName>
        <fullName evidence="11">Mitogen-activated protein kinase kinase kinase 3</fullName>
    </submittedName>
</protein>
<dbReference type="InterPro" id="IPR030616">
    <property type="entry name" value="Aur-like"/>
</dbReference>
<feature type="region of interest" description="Disordered" evidence="9">
    <location>
        <begin position="313"/>
        <end position="337"/>
    </location>
</feature>
<feature type="compositionally biased region" description="Basic and acidic residues" evidence="9">
    <location>
        <begin position="409"/>
        <end position="421"/>
    </location>
</feature>
<dbReference type="GO" id="GO:0004674">
    <property type="term" value="F:protein serine/threonine kinase activity"/>
    <property type="evidence" value="ECO:0007669"/>
    <property type="project" value="UniProtKB-KW"/>
</dbReference>
<evidence type="ECO:0000313" key="11">
    <source>
        <dbReference type="EMBL" id="KAF7191452.1"/>
    </source>
</evidence>
<feature type="compositionally biased region" description="Basic and acidic residues" evidence="9">
    <location>
        <begin position="620"/>
        <end position="630"/>
    </location>
</feature>
<keyword evidence="4 11" id="KW-0418">Kinase</keyword>
<dbReference type="Proteomes" id="UP000660729">
    <property type="component" value="Unassembled WGS sequence"/>
</dbReference>
<feature type="binding site" evidence="7">
    <location>
        <position position="81"/>
    </location>
    <ligand>
        <name>ATP</name>
        <dbReference type="ChEBI" id="CHEBI:30616"/>
    </ligand>
</feature>
<name>A0A8H6RIY0_9PEZI</name>
<evidence type="ECO:0000256" key="1">
    <source>
        <dbReference type="ARBA" id="ARBA00022527"/>
    </source>
</evidence>
<dbReference type="PROSITE" id="PS00108">
    <property type="entry name" value="PROTEIN_KINASE_ST"/>
    <property type="match status" value="1"/>
</dbReference>
<gene>
    <name evidence="11" type="ORF">HII31_06954</name>
</gene>
<dbReference type="AlphaFoldDB" id="A0A8H6RIY0"/>
<dbReference type="OrthoDB" id="3650329at2759"/>
<proteinExistence type="predicted"/>
<keyword evidence="3 7" id="KW-0547">Nucleotide-binding</keyword>
<keyword evidence="1" id="KW-0723">Serine/threonine-protein kinase</keyword>
<evidence type="ECO:0000313" key="12">
    <source>
        <dbReference type="Proteomes" id="UP000660729"/>
    </source>
</evidence>
<keyword evidence="2" id="KW-0808">Transferase</keyword>
<dbReference type="InterPro" id="IPR011009">
    <property type="entry name" value="Kinase-like_dom_sf"/>
</dbReference>
<reference evidence="11" key="1">
    <citation type="submission" date="2020-04" db="EMBL/GenBank/DDBJ databases">
        <title>Draft genome resource of the tomato pathogen Pseudocercospora fuligena.</title>
        <authorList>
            <person name="Zaccaron A."/>
        </authorList>
    </citation>
    <scope>NUCLEOTIDE SEQUENCE</scope>
    <source>
        <strain evidence="11">PF001</strain>
    </source>
</reference>
<feature type="compositionally biased region" description="Polar residues" evidence="9">
    <location>
        <begin position="828"/>
        <end position="844"/>
    </location>
</feature>
<sequence length="1224" mass="137402">MALLSDVALAIQLHAEVKADDPEVTIIHRQGSSNRRRTAYGELSNRQEWRRGRWIKSGGFGQVYLEECISGSTVGRVRAVKKLMKARSENYHHELNALALFSLGKYRDNFVQCFGWYATEQHIYLAMEFLPHGDLQQHLDNCLTEPEARLVTIQVLEALEYMHERHFTHRDLKPGNILISQPGPNWWIKVADFGISKRTEEGLTSLRTAMGTQEFAAPEVILSDHKSAYTNAVDIWGAGMVALLMLVGMPNMNFKSILRFAVGIEKALPDQTLVTQLVTSDARSFLQALLQRDAGDRPSAVECLNHSWLRQTDHTSKAAESARKKESPPIPSKNANLRTVSSIHRTTHSDTAVHQLHQPGAAYSVGLTSNSTGSLMPTAQWSTNQSELGRGFTAIQRPVSATSATKSESTLHDSGIQKDFHSDPGALATALQYQAETDSEHYEHDEDRTLPDTPIALRISVDKKLRKLDMPLKHLRTHTLAAKLREAFQISERISLEWFSESAGDFEFLDDDRPETFIELFRVSRAKGRLRLRLSRIHASQTAETAEEVAKEEARRLKEEQLRHDEARLKEIEIKVQKEIDEKRQELAKREAQLKEIEARMAKEAEHAQKAKPNVPAKSPDADEKAERRRYNEEIEKETARLRKQYPSKIRRDDFEAYQELKRTSTPMPLSAQREAAKYPELAVSSASLESVAGSGRASPVTGALVSDRMVSVSIDGIDGIKVLPLEQMEERFFNKRVREAFGLGLNNGITFHRWSRGNKQFDVPLTTENPQAFARLLATAEKRGKIRLGMIETDTSSQSTALPQTRVTTASAKDDGKAPVHFDTEPVGSSTQVMSGPNWSTEAVTPAMDPVSQAAFADPAPKPYSSYVPREEKPGFFRRLLNGETVADIMTSQASLERLPLELFEGIAECLSPRSLASLRDEQSQRNALELADHPTFGQKATILNVHLDYLPRLDWDDQAWSYYVAQELYAGDSHGLQHLFRLLWANKENLTTIRIKSGAPRCWARCFWPVGRTISDNVQAVAHKMESPNPEDMTDFLDIISTLGMSGAVITNLEIVAEHKLSWSLPLHKVWRLSRPGCVLAFSQLTSIDISIWTYLDRPGAEAAFTEAFREAPLLQHLAVAFRHDIIDEDDLWMTCEVDELTFALMQQVLPSIKGLKLTKGVLGAHAAADFVARNPTLEIFSLRESKVLYCACSRKGMSITKKLEDVTGFKGFEIDDQTCEL</sequence>
<dbReference type="SMART" id="SM00220">
    <property type="entry name" value="S_TKc"/>
    <property type="match status" value="1"/>
</dbReference>
<dbReference type="EMBL" id="JABCIY010000157">
    <property type="protein sequence ID" value="KAF7191452.1"/>
    <property type="molecule type" value="Genomic_DNA"/>
</dbReference>
<feature type="domain" description="Protein kinase" evidence="10">
    <location>
        <begin position="49"/>
        <end position="309"/>
    </location>
</feature>
<evidence type="ECO:0000256" key="7">
    <source>
        <dbReference type="PIRSR" id="PIRSR630616-2"/>
    </source>
</evidence>
<dbReference type="PANTHER" id="PTHR24350">
    <property type="entry name" value="SERINE/THREONINE-PROTEIN KINASE IAL-RELATED"/>
    <property type="match status" value="1"/>
</dbReference>
<feature type="active site" description="Proton acceptor" evidence="6">
    <location>
        <position position="171"/>
    </location>
</feature>
<feature type="compositionally biased region" description="Polar residues" evidence="9">
    <location>
        <begin position="795"/>
        <end position="812"/>
    </location>
</feature>
<dbReference type="SUPFAM" id="SSF56112">
    <property type="entry name" value="Protein kinase-like (PK-like)"/>
    <property type="match status" value="1"/>
</dbReference>
<accession>A0A8H6RIY0</accession>
<feature type="binding site" evidence="7">
    <location>
        <position position="192"/>
    </location>
    <ligand>
        <name>ATP</name>
        <dbReference type="ChEBI" id="CHEBI:30616"/>
    </ligand>
</feature>
<keyword evidence="12" id="KW-1185">Reference proteome</keyword>
<feature type="region of interest" description="Disordered" evidence="9">
    <location>
        <begin position="795"/>
        <end position="845"/>
    </location>
</feature>
<evidence type="ECO:0000256" key="9">
    <source>
        <dbReference type="SAM" id="MobiDB-lite"/>
    </source>
</evidence>
<feature type="cross-link" description="Glycyl lysine isopeptide (Lys-Gly) (interchain with G-Cter in SUMO2)" evidence="8">
    <location>
        <position position="173"/>
    </location>
</feature>
<feature type="compositionally biased region" description="Basic and acidic residues" evidence="9">
    <location>
        <begin position="313"/>
        <end position="327"/>
    </location>
</feature>
<feature type="region of interest" description="Disordered" evidence="9">
    <location>
        <begin position="603"/>
        <end position="630"/>
    </location>
</feature>
<feature type="compositionally biased region" description="Basic and acidic residues" evidence="9">
    <location>
        <begin position="813"/>
        <end position="825"/>
    </location>
</feature>
<evidence type="ECO:0000256" key="8">
    <source>
        <dbReference type="PIRSR" id="PIRSR630616-3"/>
    </source>
</evidence>
<dbReference type="PROSITE" id="PS50011">
    <property type="entry name" value="PROTEIN_KINASE_DOM"/>
    <property type="match status" value="1"/>
</dbReference>
<evidence type="ECO:0000259" key="10">
    <source>
        <dbReference type="PROSITE" id="PS50011"/>
    </source>
</evidence>
<dbReference type="InterPro" id="IPR008271">
    <property type="entry name" value="Ser/Thr_kinase_AS"/>
</dbReference>
<evidence type="ECO:0000256" key="4">
    <source>
        <dbReference type="ARBA" id="ARBA00022777"/>
    </source>
</evidence>
<dbReference type="Gene3D" id="1.10.510.10">
    <property type="entry name" value="Transferase(Phosphotransferase) domain 1"/>
    <property type="match status" value="1"/>
</dbReference>